<dbReference type="PANTHER" id="PTHR43235:SF1">
    <property type="entry name" value="GLUTAMINE AMIDOTRANSFERASE PB2B2.05-RELATED"/>
    <property type="match status" value="1"/>
</dbReference>
<dbReference type="InterPro" id="IPR044668">
    <property type="entry name" value="PuuD-like"/>
</dbReference>
<keyword evidence="1" id="KW-0808">Transferase</keyword>
<dbReference type="InterPro" id="IPR011697">
    <property type="entry name" value="Peptidase_C26"/>
</dbReference>
<organism evidence="1 2">
    <name type="scientific">Kineococcus rhizosphaerae</name>
    <dbReference type="NCBI Taxonomy" id="559628"/>
    <lineage>
        <taxon>Bacteria</taxon>
        <taxon>Bacillati</taxon>
        <taxon>Actinomycetota</taxon>
        <taxon>Actinomycetes</taxon>
        <taxon>Kineosporiales</taxon>
        <taxon>Kineosporiaceae</taxon>
        <taxon>Kineococcus</taxon>
    </lineage>
</organism>
<dbReference type="GO" id="GO:0033969">
    <property type="term" value="F:gamma-glutamyl-gamma-aminobutyrate hydrolase activity"/>
    <property type="evidence" value="ECO:0007669"/>
    <property type="project" value="TreeGrafter"/>
</dbReference>
<dbReference type="PANTHER" id="PTHR43235">
    <property type="entry name" value="GLUTAMINE AMIDOTRANSFERASE PB2B2.05-RELATED"/>
    <property type="match status" value="1"/>
</dbReference>
<keyword evidence="1" id="KW-0315">Glutamine amidotransferase</keyword>
<dbReference type="GO" id="GO:0016740">
    <property type="term" value="F:transferase activity"/>
    <property type="evidence" value="ECO:0007669"/>
    <property type="project" value="UniProtKB-KW"/>
</dbReference>
<evidence type="ECO:0000313" key="1">
    <source>
        <dbReference type="EMBL" id="PRY08827.1"/>
    </source>
</evidence>
<dbReference type="GO" id="GO:0006598">
    <property type="term" value="P:polyamine catabolic process"/>
    <property type="evidence" value="ECO:0007669"/>
    <property type="project" value="TreeGrafter"/>
</dbReference>
<dbReference type="Proteomes" id="UP000238083">
    <property type="component" value="Unassembled WGS sequence"/>
</dbReference>
<dbReference type="PROSITE" id="PS51273">
    <property type="entry name" value="GATASE_TYPE_1"/>
    <property type="match status" value="1"/>
</dbReference>
<dbReference type="Pfam" id="PF07722">
    <property type="entry name" value="Peptidase_C26"/>
    <property type="match status" value="1"/>
</dbReference>
<keyword evidence="2" id="KW-1185">Reference proteome</keyword>
<accession>A0A2T0QUR6</accession>
<reference evidence="1 2" key="1">
    <citation type="submission" date="2018-03" db="EMBL/GenBank/DDBJ databases">
        <title>Genomic Encyclopedia of Archaeal and Bacterial Type Strains, Phase II (KMG-II): from individual species to whole genera.</title>
        <authorList>
            <person name="Goeker M."/>
        </authorList>
    </citation>
    <scope>NUCLEOTIDE SEQUENCE [LARGE SCALE GENOMIC DNA]</scope>
    <source>
        <strain evidence="1 2">DSM 19711</strain>
    </source>
</reference>
<dbReference type="Gene3D" id="3.40.50.880">
    <property type="match status" value="1"/>
</dbReference>
<proteinExistence type="predicted"/>
<sequence>MELPYESAGHEILTRLDGLVVTGGQDVDPRLWGGDPALSQEPFDPDRDRYEAGLLRHAVALGVPTLAICRGVQLLNVAFGGTLVGDLPHHDIDHTSPDYPVEAETHDVILQPGSLAAGLYGPRIAVNSLHHQAVADCPSEFLISGRAPDGTAEVLEMPGHPVLGVQWHPEWRTGDDQAFTWLVNCSLDRAWGIDVAS</sequence>
<name>A0A2T0QUR6_9ACTN</name>
<comment type="caution">
    <text evidence="1">The sequence shown here is derived from an EMBL/GenBank/DDBJ whole genome shotgun (WGS) entry which is preliminary data.</text>
</comment>
<evidence type="ECO:0000313" key="2">
    <source>
        <dbReference type="Proteomes" id="UP000238083"/>
    </source>
</evidence>
<dbReference type="GO" id="GO:0005829">
    <property type="term" value="C:cytosol"/>
    <property type="evidence" value="ECO:0007669"/>
    <property type="project" value="TreeGrafter"/>
</dbReference>
<dbReference type="SUPFAM" id="SSF52317">
    <property type="entry name" value="Class I glutamine amidotransferase-like"/>
    <property type="match status" value="1"/>
</dbReference>
<protein>
    <submittedName>
        <fullName evidence="1">Putative glutamine amidotransferase</fullName>
    </submittedName>
</protein>
<dbReference type="InterPro" id="IPR029062">
    <property type="entry name" value="Class_I_gatase-like"/>
</dbReference>
<gene>
    <name evidence="1" type="ORF">CLV37_1236</name>
</gene>
<dbReference type="CDD" id="cd01745">
    <property type="entry name" value="GATase1_2"/>
    <property type="match status" value="1"/>
</dbReference>
<dbReference type="AlphaFoldDB" id="A0A2T0QUR6"/>
<dbReference type="EMBL" id="PVZF01000023">
    <property type="protein sequence ID" value="PRY08827.1"/>
    <property type="molecule type" value="Genomic_DNA"/>
</dbReference>